<dbReference type="PANTHER" id="PTHR23334:SF72">
    <property type="entry name" value="PROTEIN MABIKI"/>
    <property type="match status" value="1"/>
</dbReference>
<dbReference type="OrthoDB" id="5824912at2759"/>
<reference evidence="4" key="2">
    <citation type="submission" date="2017-02" db="UniProtKB">
        <authorList>
            <consortium name="WormBaseParasite"/>
        </authorList>
    </citation>
    <scope>IDENTIFICATION</scope>
</reference>
<evidence type="ECO:0000313" key="3">
    <source>
        <dbReference type="Proteomes" id="UP000035642"/>
    </source>
</evidence>
<accession>A0A0K0CZY7</accession>
<dbReference type="Gene3D" id="1.20.5.170">
    <property type="match status" value="1"/>
</dbReference>
<name>A0A0K0CZY7_ANGCA</name>
<dbReference type="STRING" id="6313.A0A0K0CZY7"/>
<reference evidence="3" key="1">
    <citation type="submission" date="2012-09" db="EMBL/GenBank/DDBJ databases">
        <authorList>
            <person name="Martin A.A."/>
        </authorList>
    </citation>
    <scope>NUCLEOTIDE SEQUENCE</scope>
</reference>
<feature type="domain" description="BZIP" evidence="2">
    <location>
        <begin position="74"/>
        <end position="137"/>
    </location>
</feature>
<evidence type="ECO:0000256" key="1">
    <source>
        <dbReference type="SAM" id="MobiDB-lite"/>
    </source>
</evidence>
<dbReference type="CDD" id="cd14813">
    <property type="entry name" value="bZIP_BmCbz-like"/>
    <property type="match status" value="1"/>
</dbReference>
<dbReference type="SMART" id="SM00338">
    <property type="entry name" value="BRLZ"/>
    <property type="match status" value="1"/>
</dbReference>
<dbReference type="InterPro" id="IPR031106">
    <property type="entry name" value="C/EBP"/>
</dbReference>
<dbReference type="Pfam" id="PF07716">
    <property type="entry name" value="bZIP_2"/>
    <property type="match status" value="1"/>
</dbReference>
<dbReference type="AlphaFoldDB" id="A0A0K0CZY7"/>
<proteinExistence type="predicted"/>
<dbReference type="PANTHER" id="PTHR23334">
    <property type="entry name" value="CCAAT/ENHANCER BINDING PROTEIN"/>
    <property type="match status" value="1"/>
</dbReference>
<evidence type="ECO:0000313" key="4">
    <source>
        <dbReference type="WBParaSite" id="ACAC_0000334101-mRNA-1"/>
    </source>
</evidence>
<dbReference type="GO" id="GO:0000978">
    <property type="term" value="F:RNA polymerase II cis-regulatory region sequence-specific DNA binding"/>
    <property type="evidence" value="ECO:0007669"/>
    <property type="project" value="TreeGrafter"/>
</dbReference>
<dbReference type="GO" id="GO:0006351">
    <property type="term" value="P:DNA-templated transcription"/>
    <property type="evidence" value="ECO:0007669"/>
    <property type="project" value="InterPro"/>
</dbReference>
<dbReference type="PROSITE" id="PS00036">
    <property type="entry name" value="BZIP_BASIC"/>
    <property type="match status" value="1"/>
</dbReference>
<dbReference type="InterPro" id="IPR046347">
    <property type="entry name" value="bZIP_sf"/>
</dbReference>
<dbReference type="PROSITE" id="PS50217">
    <property type="entry name" value="BZIP"/>
    <property type="match status" value="1"/>
</dbReference>
<dbReference type="SUPFAM" id="SSF57959">
    <property type="entry name" value="Leucine zipper domain"/>
    <property type="match status" value="1"/>
</dbReference>
<evidence type="ECO:0000259" key="2">
    <source>
        <dbReference type="PROSITE" id="PS50217"/>
    </source>
</evidence>
<dbReference type="WBParaSite" id="ACAC_0000334101-mRNA-1">
    <property type="protein sequence ID" value="ACAC_0000334101-mRNA-1"/>
    <property type="gene ID" value="ACAC_0000334101"/>
</dbReference>
<feature type="region of interest" description="Disordered" evidence="1">
    <location>
        <begin position="56"/>
        <end position="100"/>
    </location>
</feature>
<dbReference type="Proteomes" id="UP000035642">
    <property type="component" value="Unassembled WGS sequence"/>
</dbReference>
<keyword evidence="3" id="KW-1185">Reference proteome</keyword>
<dbReference type="GO" id="GO:0000981">
    <property type="term" value="F:DNA-binding transcription factor activity, RNA polymerase II-specific"/>
    <property type="evidence" value="ECO:0007669"/>
    <property type="project" value="TreeGrafter"/>
</dbReference>
<sequence length="160" mass="18331">MLPVFAPSTFDAHPFQYNPYGYSVPFSTTYANPGTENPEACSAIGRYYQDAVYVKPSTPSCSKSESDISSDEAYRRKREKRDRNNEAARTSRLRRKARETQAVKEAELLQKENQSLKDEVDELKKVLYSLQDELSGRMISEMENVVPFQNISCSFRSHNL</sequence>
<dbReference type="InterPro" id="IPR004827">
    <property type="entry name" value="bZIP"/>
</dbReference>
<organism evidence="3 4">
    <name type="scientific">Angiostrongylus cantonensis</name>
    <name type="common">Rat lungworm</name>
    <dbReference type="NCBI Taxonomy" id="6313"/>
    <lineage>
        <taxon>Eukaryota</taxon>
        <taxon>Metazoa</taxon>
        <taxon>Ecdysozoa</taxon>
        <taxon>Nematoda</taxon>
        <taxon>Chromadorea</taxon>
        <taxon>Rhabditida</taxon>
        <taxon>Rhabditina</taxon>
        <taxon>Rhabditomorpha</taxon>
        <taxon>Strongyloidea</taxon>
        <taxon>Metastrongylidae</taxon>
        <taxon>Angiostrongylus</taxon>
    </lineage>
</organism>
<protein>
    <submittedName>
        <fullName evidence="4">BZIP domain-containing protein</fullName>
    </submittedName>
</protein>